<accession>A0A8J6ITK9</accession>
<protein>
    <submittedName>
        <fullName evidence="1">Helix-hairpin-helix domain-containing protein</fullName>
    </submittedName>
</protein>
<dbReference type="EMBL" id="JACNEP010000006">
    <property type="protein sequence ID" value="MBC3766079.1"/>
    <property type="molecule type" value="Genomic_DNA"/>
</dbReference>
<gene>
    <name evidence="1" type="ORF">H8B19_09320</name>
</gene>
<keyword evidence="2" id="KW-1185">Reference proteome</keyword>
<organism evidence="1 2">
    <name type="scientific">Neptunicella marina</name>
    <dbReference type="NCBI Taxonomy" id="2125989"/>
    <lineage>
        <taxon>Bacteria</taxon>
        <taxon>Pseudomonadati</taxon>
        <taxon>Pseudomonadota</taxon>
        <taxon>Gammaproteobacteria</taxon>
        <taxon>Alteromonadales</taxon>
        <taxon>Alteromonadaceae</taxon>
        <taxon>Neptunicella</taxon>
    </lineage>
</organism>
<dbReference type="Gene3D" id="1.10.150.20">
    <property type="entry name" value="5' to 3' exonuclease, C-terminal subdomain"/>
    <property type="match status" value="1"/>
</dbReference>
<comment type="caution">
    <text evidence="1">The sequence shown here is derived from an EMBL/GenBank/DDBJ whole genome shotgun (WGS) entry which is preliminary data.</text>
</comment>
<evidence type="ECO:0000313" key="2">
    <source>
        <dbReference type="Proteomes" id="UP000601768"/>
    </source>
</evidence>
<reference evidence="1" key="1">
    <citation type="journal article" date="2018" name="Int. J. Syst. Evol. Microbiol.">
        <title>Neptunicella marina gen. nov., sp. nov., isolated from surface seawater.</title>
        <authorList>
            <person name="Liu X."/>
            <person name="Lai Q."/>
            <person name="Du Y."/>
            <person name="Zhang X."/>
            <person name="Liu Z."/>
            <person name="Sun F."/>
            <person name="Shao Z."/>
        </authorList>
    </citation>
    <scope>NUCLEOTIDE SEQUENCE</scope>
    <source>
        <strain evidence="1">S27-2</strain>
    </source>
</reference>
<proteinExistence type="predicted"/>
<sequence>MHPSKVDRANLKKLTDLPNIGKAGADDLRMLGIDKPEQLVGMCPFQMYEQLCDITSVRHDPCVIDVFISITRFIEGQDAKPWWHYTSERKAFLKQIDNQSSKN</sequence>
<dbReference type="InterPro" id="IPR021725">
    <property type="entry name" value="Cdd1"/>
</dbReference>
<name>A0A8J6ITK9_9ALTE</name>
<reference evidence="1" key="2">
    <citation type="submission" date="2020-08" db="EMBL/GenBank/DDBJ databases">
        <authorList>
            <person name="Lai Q."/>
        </authorList>
    </citation>
    <scope>NUCLEOTIDE SEQUENCE</scope>
    <source>
        <strain evidence="1">S27-2</strain>
    </source>
</reference>
<dbReference type="Pfam" id="PF11731">
    <property type="entry name" value="Cdd1"/>
    <property type="match status" value="1"/>
</dbReference>
<dbReference type="AlphaFoldDB" id="A0A8J6ITK9"/>
<evidence type="ECO:0000313" key="1">
    <source>
        <dbReference type="EMBL" id="MBC3766079.1"/>
    </source>
</evidence>
<dbReference type="Proteomes" id="UP000601768">
    <property type="component" value="Unassembled WGS sequence"/>
</dbReference>
<dbReference type="RefSeq" id="WP_186506553.1">
    <property type="nucleotide sequence ID" value="NZ_JACNEP010000006.1"/>
</dbReference>